<evidence type="ECO:0000313" key="2">
    <source>
        <dbReference type="EMBL" id="KAH0510670.1"/>
    </source>
</evidence>
<reference evidence="2" key="1">
    <citation type="submission" date="2020-03" db="EMBL/GenBank/DDBJ databases">
        <title>Studies in the Genomics of Life Span.</title>
        <authorList>
            <person name="Glass D."/>
        </authorList>
    </citation>
    <scope>NUCLEOTIDE SEQUENCE</scope>
    <source>
        <strain evidence="2">LTLLF</strain>
        <tissue evidence="2">Muscle</tissue>
    </source>
</reference>
<protein>
    <submittedName>
        <fullName evidence="2">Melanoma-associated antigen B3</fullName>
    </submittedName>
</protein>
<proteinExistence type="predicted"/>
<organism evidence="2 3">
    <name type="scientific">Microtus ochrogaster</name>
    <name type="common">Prairie vole</name>
    <dbReference type="NCBI Taxonomy" id="79684"/>
    <lineage>
        <taxon>Eukaryota</taxon>
        <taxon>Metazoa</taxon>
        <taxon>Chordata</taxon>
        <taxon>Craniata</taxon>
        <taxon>Vertebrata</taxon>
        <taxon>Euteleostomi</taxon>
        <taxon>Mammalia</taxon>
        <taxon>Eutheria</taxon>
        <taxon>Euarchontoglires</taxon>
        <taxon>Glires</taxon>
        <taxon>Rodentia</taxon>
        <taxon>Myomorpha</taxon>
        <taxon>Muroidea</taxon>
        <taxon>Cricetidae</taxon>
        <taxon>Arvicolinae</taxon>
        <taxon>Microtus</taxon>
    </lineage>
</organism>
<evidence type="ECO:0000313" key="3">
    <source>
        <dbReference type="Proteomes" id="UP000710432"/>
    </source>
</evidence>
<evidence type="ECO:0000256" key="1">
    <source>
        <dbReference type="SAM" id="MobiDB-lite"/>
    </source>
</evidence>
<comment type="caution">
    <text evidence="2">The sequence shown here is derived from an EMBL/GenBank/DDBJ whole genome shotgun (WGS) entry which is preliminary data.</text>
</comment>
<accession>A0A8J6KSI2</accession>
<feature type="region of interest" description="Disordered" evidence="1">
    <location>
        <begin position="36"/>
        <end position="61"/>
    </location>
</feature>
<dbReference type="EMBL" id="JAATJU010022430">
    <property type="protein sequence ID" value="KAH0510670.1"/>
    <property type="molecule type" value="Genomic_DNA"/>
</dbReference>
<dbReference type="AlphaFoldDB" id="A0A8J6KSI2"/>
<dbReference type="Proteomes" id="UP000710432">
    <property type="component" value="Unassembled WGS sequence"/>
</dbReference>
<sequence length="61" mass="6673">MKVIKFLAKVSVAIPEDYSSRYERALIEEEEKAQAAAAAKSGTKGKAKGHTKTKLSHCTHK</sequence>
<feature type="compositionally biased region" description="Basic residues" evidence="1">
    <location>
        <begin position="43"/>
        <end position="61"/>
    </location>
</feature>
<name>A0A8J6KSI2_MICOH</name>
<gene>
    <name evidence="2" type="ORF">LTLLF_153755</name>
</gene>